<accession>A0A2M7GYA8</accession>
<reference evidence="2" key="1">
    <citation type="submission" date="2017-09" db="EMBL/GenBank/DDBJ databases">
        <title>Depth-based differentiation of microbial function through sediment-hosted aquifers and enrichment of novel symbionts in the deep terrestrial subsurface.</title>
        <authorList>
            <person name="Probst A.J."/>
            <person name="Ladd B."/>
            <person name="Jarett J.K."/>
            <person name="Geller-Mcgrath D.E."/>
            <person name="Sieber C.M.K."/>
            <person name="Emerson J.B."/>
            <person name="Anantharaman K."/>
            <person name="Thomas B.C."/>
            <person name="Malmstrom R."/>
            <person name="Stieglmeier M."/>
            <person name="Klingl A."/>
            <person name="Woyke T."/>
            <person name="Ryan C.M."/>
            <person name="Banfield J.F."/>
        </authorList>
    </citation>
    <scope>NUCLEOTIDE SEQUENCE [LARGE SCALE GENOMIC DNA]</scope>
</reference>
<dbReference type="Proteomes" id="UP000230025">
    <property type="component" value="Unassembled WGS sequence"/>
</dbReference>
<dbReference type="AlphaFoldDB" id="A0A2M7GYA8"/>
<gene>
    <name evidence="1" type="ORF">COW28_04435</name>
</gene>
<dbReference type="Pfam" id="PF22558">
    <property type="entry name" value="REase-ARP"/>
    <property type="match status" value="1"/>
</dbReference>
<evidence type="ECO:0000313" key="2">
    <source>
        <dbReference type="Proteomes" id="UP000230025"/>
    </source>
</evidence>
<protein>
    <submittedName>
        <fullName evidence="1">Uncharacterized protein</fullName>
    </submittedName>
</protein>
<organism evidence="1 2">
    <name type="scientific">bacterium (Candidatus Ratteibacteria) CG15_BIG_FIL_POST_REV_8_21_14_020_41_12</name>
    <dbReference type="NCBI Taxonomy" id="2014291"/>
    <lineage>
        <taxon>Bacteria</taxon>
        <taxon>Candidatus Ratteibacteria</taxon>
    </lineage>
</organism>
<evidence type="ECO:0000313" key="1">
    <source>
        <dbReference type="EMBL" id="PIW33185.1"/>
    </source>
</evidence>
<dbReference type="EMBL" id="PFFY01000208">
    <property type="protein sequence ID" value="PIW33185.1"/>
    <property type="molecule type" value="Genomic_DNA"/>
</dbReference>
<dbReference type="InterPro" id="IPR054333">
    <property type="entry name" value="REase-ARP-assoc"/>
</dbReference>
<name>A0A2M7GYA8_9BACT</name>
<proteinExistence type="predicted"/>
<comment type="caution">
    <text evidence="1">The sequence shown here is derived from an EMBL/GenBank/DDBJ whole genome shotgun (WGS) entry which is preliminary data.</text>
</comment>
<sequence length="377" mass="44296">MESGIDETFQRYEKKLPKLIEKISKTMINSKCTTSFFKHDLQKARLQKGLCPVKACSPPLSKIPFHKYNIPFCPEHGIRIHKNTFVYYNGSSKEEQILATRRNLMFHSDYYIDNFFKKKSSKAESERLCYENSEDAVSYNIFTELLAKDKLNKLVELIADRHINEDIELYLWGGKIDLKNNKFSLCEPLLKVREHLESGIKYYKTEPDIILIVPKKLIICFEAKFGSKNPIAEDKEVKPGEKPKKREELIERYCVSNKIIDADEIFNLDKNTSVFYEQLFRNLVFASSMAELEDKIDWEVVNLRSQYVLDLNEDKQDTASVVENVHSYLKPEHRKRFKHLTWEEIYRKVVKKDPELSSLAWYMENKSLSCGKAFNIL</sequence>